<dbReference type="InterPro" id="IPR020846">
    <property type="entry name" value="MFS_dom"/>
</dbReference>
<dbReference type="Pfam" id="PF06609">
    <property type="entry name" value="TRI12"/>
    <property type="match status" value="1"/>
</dbReference>
<dbReference type="InterPro" id="IPR005829">
    <property type="entry name" value="Sugar_transporter_CS"/>
</dbReference>
<feature type="transmembrane region" description="Helical" evidence="6">
    <location>
        <begin position="525"/>
        <end position="544"/>
    </location>
</feature>
<keyword evidence="9" id="KW-1185">Reference proteome</keyword>
<feature type="transmembrane region" description="Helical" evidence="6">
    <location>
        <begin position="268"/>
        <end position="285"/>
    </location>
</feature>
<organism evidence="8 9">
    <name type="scientific">Calycina marina</name>
    <dbReference type="NCBI Taxonomy" id="1763456"/>
    <lineage>
        <taxon>Eukaryota</taxon>
        <taxon>Fungi</taxon>
        <taxon>Dikarya</taxon>
        <taxon>Ascomycota</taxon>
        <taxon>Pezizomycotina</taxon>
        <taxon>Leotiomycetes</taxon>
        <taxon>Helotiales</taxon>
        <taxon>Pezizellaceae</taxon>
        <taxon>Calycina</taxon>
    </lineage>
</organism>
<dbReference type="GO" id="GO:0005886">
    <property type="term" value="C:plasma membrane"/>
    <property type="evidence" value="ECO:0007669"/>
    <property type="project" value="TreeGrafter"/>
</dbReference>
<evidence type="ECO:0000256" key="2">
    <source>
        <dbReference type="ARBA" id="ARBA00022448"/>
    </source>
</evidence>
<proteinExistence type="predicted"/>
<feature type="transmembrane region" description="Helical" evidence="6">
    <location>
        <begin position="404"/>
        <end position="423"/>
    </location>
</feature>
<evidence type="ECO:0000259" key="7">
    <source>
        <dbReference type="PROSITE" id="PS50850"/>
    </source>
</evidence>
<dbReference type="PANTHER" id="PTHR23501">
    <property type="entry name" value="MAJOR FACILITATOR SUPERFAMILY"/>
    <property type="match status" value="1"/>
</dbReference>
<comment type="subcellular location">
    <subcellularLocation>
        <location evidence="1">Membrane</location>
        <topology evidence="1">Multi-pass membrane protein</topology>
    </subcellularLocation>
</comment>
<dbReference type="OrthoDB" id="4161376at2759"/>
<dbReference type="InterPro" id="IPR010573">
    <property type="entry name" value="MFS_Str1/Tri12-like"/>
</dbReference>
<sequence length="567" mass="60768">MSSLEETKPEPITRIVQEYDQSSDGEPEALSKLDEKTFLAVFAVCLIYIAQLFALVGAGAQGNTIAAHFNSADSVSWITAPITILTAVLCPIVSQAADFWGRKPFLIACTLSGAVGCIVVARASSMAMVIAGFTVVGIAFGAQSLLHTVASEVLPRRWRSWAQSTIMMSNGFGLGIGLIVGGALNEHGNPDGFRNHFYIAMSLFIIATIICVFVYNPPATELQLTLSFKQKLEHIDWIGYVLLASGLVLFCLGLSYLDNPYAWSDSHVSAIFAVGLALAVGLVVYETWFKKDGIFHHGLFRANRNFVIAVLCVFCEGISFFAGNTYFAFQVSVLYETNFLIIGVRFSLAFLGMFLGAVTTGLYCAITKKLRFATVVAFVIFTTFFVCMATTTKDSSTAVWGYPILLGWALGMTLVTLVTIAQLSVPPELITISSGLLISVRSLGGTIGIAIYNSVFKVQMAHLSTNIGNAAVGAGLPLGSVSQFVTGIIGQNSTELVAVPGITPGIIGAGADALLNTYSKAFRNVWITALPFVVVAAIVSVFLFDPSKEFNNHIDAPIEVERERNSG</sequence>
<feature type="transmembrane region" description="Helical" evidence="6">
    <location>
        <begin position="161"/>
        <end position="184"/>
    </location>
</feature>
<keyword evidence="4 6" id="KW-1133">Transmembrane helix</keyword>
<name>A0A9P7Z7A7_9HELO</name>
<feature type="transmembrane region" description="Helical" evidence="6">
    <location>
        <begin position="339"/>
        <end position="365"/>
    </location>
</feature>
<feature type="transmembrane region" description="Helical" evidence="6">
    <location>
        <begin position="306"/>
        <end position="327"/>
    </location>
</feature>
<dbReference type="EMBL" id="MU253798">
    <property type="protein sequence ID" value="KAG9246622.1"/>
    <property type="molecule type" value="Genomic_DNA"/>
</dbReference>
<feature type="transmembrane region" description="Helical" evidence="6">
    <location>
        <begin position="105"/>
        <end position="123"/>
    </location>
</feature>
<feature type="transmembrane region" description="Helical" evidence="6">
    <location>
        <begin position="372"/>
        <end position="392"/>
    </location>
</feature>
<feature type="transmembrane region" description="Helical" evidence="6">
    <location>
        <begin position="237"/>
        <end position="256"/>
    </location>
</feature>
<dbReference type="AlphaFoldDB" id="A0A9P7Z7A7"/>
<evidence type="ECO:0000256" key="6">
    <source>
        <dbReference type="SAM" id="Phobius"/>
    </source>
</evidence>
<dbReference type="PANTHER" id="PTHR23501:SF195">
    <property type="entry name" value="PEP5"/>
    <property type="match status" value="1"/>
</dbReference>
<feature type="transmembrane region" description="Helical" evidence="6">
    <location>
        <begin position="74"/>
        <end position="93"/>
    </location>
</feature>
<keyword evidence="5 6" id="KW-0472">Membrane</keyword>
<evidence type="ECO:0000313" key="9">
    <source>
        <dbReference type="Proteomes" id="UP000887226"/>
    </source>
</evidence>
<dbReference type="GO" id="GO:0022857">
    <property type="term" value="F:transmembrane transporter activity"/>
    <property type="evidence" value="ECO:0007669"/>
    <property type="project" value="InterPro"/>
</dbReference>
<dbReference type="PROSITE" id="PS50850">
    <property type="entry name" value="MFS"/>
    <property type="match status" value="1"/>
</dbReference>
<dbReference type="Gene3D" id="1.20.1250.20">
    <property type="entry name" value="MFS general substrate transporter like domains"/>
    <property type="match status" value="2"/>
</dbReference>
<evidence type="ECO:0000256" key="1">
    <source>
        <dbReference type="ARBA" id="ARBA00004141"/>
    </source>
</evidence>
<reference evidence="8" key="1">
    <citation type="journal article" date="2021" name="IMA Fungus">
        <title>Genomic characterization of three marine fungi, including Emericellopsis atlantica sp. nov. with signatures of a generalist lifestyle and marine biomass degradation.</title>
        <authorList>
            <person name="Hagestad O.C."/>
            <person name="Hou L."/>
            <person name="Andersen J.H."/>
            <person name="Hansen E.H."/>
            <person name="Altermark B."/>
            <person name="Li C."/>
            <person name="Kuhnert E."/>
            <person name="Cox R.J."/>
            <person name="Crous P.W."/>
            <person name="Spatafora J.W."/>
            <person name="Lail K."/>
            <person name="Amirebrahimi M."/>
            <person name="Lipzen A."/>
            <person name="Pangilinan J."/>
            <person name="Andreopoulos W."/>
            <person name="Hayes R.D."/>
            <person name="Ng V."/>
            <person name="Grigoriev I.V."/>
            <person name="Jackson S.A."/>
            <person name="Sutton T.D.S."/>
            <person name="Dobson A.D.W."/>
            <person name="Rama T."/>
        </authorList>
    </citation>
    <scope>NUCLEOTIDE SEQUENCE</scope>
    <source>
        <strain evidence="8">TRa3180A</strain>
    </source>
</reference>
<gene>
    <name evidence="8" type="ORF">BJ878DRAFT_455942</name>
</gene>
<evidence type="ECO:0000256" key="3">
    <source>
        <dbReference type="ARBA" id="ARBA00022692"/>
    </source>
</evidence>
<keyword evidence="2" id="KW-0813">Transport</keyword>
<dbReference type="PROSITE" id="PS00216">
    <property type="entry name" value="SUGAR_TRANSPORT_1"/>
    <property type="match status" value="1"/>
</dbReference>
<keyword evidence="3 6" id="KW-0812">Transmembrane</keyword>
<evidence type="ECO:0000313" key="8">
    <source>
        <dbReference type="EMBL" id="KAG9246622.1"/>
    </source>
</evidence>
<evidence type="ECO:0000256" key="5">
    <source>
        <dbReference type="ARBA" id="ARBA00023136"/>
    </source>
</evidence>
<accession>A0A9P7Z7A7</accession>
<protein>
    <submittedName>
        <fullName evidence="8">Major facilitator superfamily domain-containing protein</fullName>
    </submittedName>
</protein>
<feature type="transmembrane region" description="Helical" evidence="6">
    <location>
        <begin position="435"/>
        <end position="455"/>
    </location>
</feature>
<dbReference type="InterPro" id="IPR036259">
    <property type="entry name" value="MFS_trans_sf"/>
</dbReference>
<dbReference type="Proteomes" id="UP000887226">
    <property type="component" value="Unassembled WGS sequence"/>
</dbReference>
<feature type="domain" description="Major facilitator superfamily (MFS) profile" evidence="7">
    <location>
        <begin position="37"/>
        <end position="548"/>
    </location>
</feature>
<feature type="transmembrane region" description="Helical" evidence="6">
    <location>
        <begin position="196"/>
        <end position="216"/>
    </location>
</feature>
<feature type="transmembrane region" description="Helical" evidence="6">
    <location>
        <begin position="38"/>
        <end position="62"/>
    </location>
</feature>
<dbReference type="SUPFAM" id="SSF103473">
    <property type="entry name" value="MFS general substrate transporter"/>
    <property type="match status" value="1"/>
</dbReference>
<feature type="transmembrane region" description="Helical" evidence="6">
    <location>
        <begin position="129"/>
        <end position="149"/>
    </location>
</feature>
<evidence type="ECO:0000256" key="4">
    <source>
        <dbReference type="ARBA" id="ARBA00022989"/>
    </source>
</evidence>
<comment type="caution">
    <text evidence="8">The sequence shown here is derived from an EMBL/GenBank/DDBJ whole genome shotgun (WGS) entry which is preliminary data.</text>
</comment>